<protein>
    <submittedName>
        <fullName evidence="1">Uncharacterized protein</fullName>
    </submittedName>
</protein>
<proteinExistence type="predicted"/>
<gene>
    <name evidence="1" type="ORF">CPB84DRAFT_1780243</name>
</gene>
<evidence type="ECO:0000313" key="2">
    <source>
        <dbReference type="Proteomes" id="UP000724874"/>
    </source>
</evidence>
<dbReference type="EMBL" id="JADNYJ010000052">
    <property type="protein sequence ID" value="KAF8899624.1"/>
    <property type="molecule type" value="Genomic_DNA"/>
</dbReference>
<dbReference type="AlphaFoldDB" id="A0A9P5TMK4"/>
<name>A0A9P5TMK4_GYMJU</name>
<keyword evidence="2" id="KW-1185">Reference proteome</keyword>
<evidence type="ECO:0000313" key="1">
    <source>
        <dbReference type="EMBL" id="KAF8899624.1"/>
    </source>
</evidence>
<reference evidence="1" key="1">
    <citation type="submission" date="2020-11" db="EMBL/GenBank/DDBJ databases">
        <authorList>
            <consortium name="DOE Joint Genome Institute"/>
            <person name="Ahrendt S."/>
            <person name="Riley R."/>
            <person name="Andreopoulos W."/>
            <person name="LaButti K."/>
            <person name="Pangilinan J."/>
            <person name="Ruiz-duenas F.J."/>
            <person name="Barrasa J.M."/>
            <person name="Sanchez-Garcia M."/>
            <person name="Camarero S."/>
            <person name="Miyauchi S."/>
            <person name="Serrano A."/>
            <person name="Linde D."/>
            <person name="Babiker R."/>
            <person name="Drula E."/>
            <person name="Ayuso-Fernandez I."/>
            <person name="Pacheco R."/>
            <person name="Padilla G."/>
            <person name="Ferreira P."/>
            <person name="Barriuso J."/>
            <person name="Kellner H."/>
            <person name="Castanera R."/>
            <person name="Alfaro M."/>
            <person name="Ramirez L."/>
            <person name="Pisabarro A.G."/>
            <person name="Kuo A."/>
            <person name="Tritt A."/>
            <person name="Lipzen A."/>
            <person name="He G."/>
            <person name="Yan M."/>
            <person name="Ng V."/>
            <person name="Cullen D."/>
            <person name="Martin F."/>
            <person name="Rosso M.-N."/>
            <person name="Henrissat B."/>
            <person name="Hibbett D."/>
            <person name="Martinez A.T."/>
            <person name="Grigoriev I.V."/>
        </authorList>
    </citation>
    <scope>NUCLEOTIDE SEQUENCE</scope>
    <source>
        <strain evidence="1">AH 44721</strain>
    </source>
</reference>
<comment type="caution">
    <text evidence="1">The sequence shown here is derived from an EMBL/GenBank/DDBJ whole genome shotgun (WGS) entry which is preliminary data.</text>
</comment>
<organism evidence="1 2">
    <name type="scientific">Gymnopilus junonius</name>
    <name type="common">Spectacular rustgill mushroom</name>
    <name type="synonym">Gymnopilus spectabilis subsp. junonius</name>
    <dbReference type="NCBI Taxonomy" id="109634"/>
    <lineage>
        <taxon>Eukaryota</taxon>
        <taxon>Fungi</taxon>
        <taxon>Dikarya</taxon>
        <taxon>Basidiomycota</taxon>
        <taxon>Agaricomycotina</taxon>
        <taxon>Agaricomycetes</taxon>
        <taxon>Agaricomycetidae</taxon>
        <taxon>Agaricales</taxon>
        <taxon>Agaricineae</taxon>
        <taxon>Hymenogastraceae</taxon>
        <taxon>Gymnopilus</taxon>
    </lineage>
</organism>
<accession>A0A9P5TMK4</accession>
<sequence>MKAFTFTLCRIQIWGELPPTSSQFKACQPPRRLYQSRHHIRNLRSFSLLSTPRVFQDSTSVSRASAFVRYVQAHWVPDSRGNTPWGGNAV</sequence>
<dbReference type="Proteomes" id="UP000724874">
    <property type="component" value="Unassembled WGS sequence"/>
</dbReference>